<organism evidence="2 3">
    <name type="scientific">Pontibacter cellulosilyticus</name>
    <dbReference type="NCBI Taxonomy" id="1720253"/>
    <lineage>
        <taxon>Bacteria</taxon>
        <taxon>Pseudomonadati</taxon>
        <taxon>Bacteroidota</taxon>
        <taxon>Cytophagia</taxon>
        <taxon>Cytophagales</taxon>
        <taxon>Hymenobacteraceae</taxon>
        <taxon>Pontibacter</taxon>
    </lineage>
</organism>
<protein>
    <submittedName>
        <fullName evidence="2">T9SS type A sorting domain-containing protein</fullName>
    </submittedName>
</protein>
<name>A0A923SJW5_9BACT</name>
<evidence type="ECO:0000313" key="2">
    <source>
        <dbReference type="EMBL" id="MBC5994253.1"/>
    </source>
</evidence>
<evidence type="ECO:0000313" key="3">
    <source>
        <dbReference type="Proteomes" id="UP000603640"/>
    </source>
</evidence>
<comment type="caution">
    <text evidence="2">The sequence shown here is derived from an EMBL/GenBank/DDBJ whole genome shotgun (WGS) entry which is preliminary data.</text>
</comment>
<evidence type="ECO:0000256" key="1">
    <source>
        <dbReference type="SAM" id="SignalP"/>
    </source>
</evidence>
<reference evidence="2" key="1">
    <citation type="submission" date="2020-08" db="EMBL/GenBank/DDBJ databases">
        <title>Pontibacter sp. SD6 16S ribosomal RNA gene Genome sequencing and assembly.</title>
        <authorList>
            <person name="Kang M."/>
        </authorList>
    </citation>
    <scope>NUCLEOTIDE SEQUENCE</scope>
    <source>
        <strain evidence="2">SD6</strain>
    </source>
</reference>
<keyword evidence="1" id="KW-0732">Signal</keyword>
<dbReference type="Proteomes" id="UP000603640">
    <property type="component" value="Unassembled WGS sequence"/>
</dbReference>
<accession>A0A923SJW5</accession>
<proteinExistence type="predicted"/>
<feature type="signal peptide" evidence="1">
    <location>
        <begin position="1"/>
        <end position="31"/>
    </location>
</feature>
<keyword evidence="3" id="KW-1185">Reference proteome</keyword>
<gene>
    <name evidence="2" type="ORF">H8S84_15505</name>
</gene>
<dbReference type="EMBL" id="JACRVF010000004">
    <property type="protein sequence ID" value="MBC5994253.1"/>
    <property type="molecule type" value="Genomic_DNA"/>
</dbReference>
<dbReference type="RefSeq" id="WP_187068262.1">
    <property type="nucleotide sequence ID" value="NZ_JACRVF010000004.1"/>
</dbReference>
<dbReference type="NCBIfam" id="TIGR04183">
    <property type="entry name" value="Por_Secre_tail"/>
    <property type="match status" value="1"/>
</dbReference>
<dbReference type="InterPro" id="IPR026444">
    <property type="entry name" value="Secre_tail"/>
</dbReference>
<sequence length="2471" mass="255146">MRISTHLKKISQCIFGLTLLWLVLGSTYAHAQTTSWRGTSSDDWNTAANWTNGVPTATLGAVIGDVNFTGTNQPTIDETTALEIASIELQGTNKSVTLTITNDFNVVVNGDVIVGSNTTLLNVGTNVFLKGSFTNNGVYSEDTYRRNNGAKGRYFPSLEMQGTGKTLGGTGTTIISHILISGSVTLGGNVVIKALVLPSNAHNQVRSTADLKVGGTLNPATHLVTWSETITREGDPTSAYTGDFIVEAGGTAKVMAATYAGNYGRTATLYATSTIDYAAATGTQTVLARNYGILKISGGGIKELEANTTVSDVAATTQLIVEAGTLDLKTFSLNRTGSASPVVGGTLTVANDAFLRIGGTGTFPSGYSTVNLGPTSTVEYYGTNQTVGRQTYGHLLLSGSGTKSMPVDIFTVAGNFSSTGTVNYAAGNDFTVLGNVNIGSGTTLGGSTRTITVGGNWTNNGVFTPGSSTVIMNGAGMHIMRASGTVPFHHLSLTTGQITSAVDVEVFGNLATTGNGKFTSTANLTMSGNSMSITGENITLNNLIGNGTTTTTAILAVNGNLTVIAGKSFTATAGIVNMQGTGATIANSGTLQLYSLRILGTTGTMSNFSVSNNLSGIGTLTATAGTVTFNGASTFGGTHLLHNVTVLTGNTLTLNASANMGISNDLVTAGATLNVTANTPNTITYNKVGTQNVIGREYFNLVIKNSNTKTATGAITVWGNMTVENSSGFAAGSYAHSIKGNLINSAGAAFNGGTGKITFDGTSNGSVTGIGTVFNELEINKSVASSYLELANDVQTKNLTVTSGSLRTGIYTITVTENRNGNGWVFGTIKRQHAFTANAPYAFAGPNNNITLTSTADVTAITVTNTSGVVSSFANGSAINRRYDVNISGGSNYAGTLQLQYNDAELNGNSEATMQLFYAPSTTGPWEAKGATGRDASQNWVVSNTLTNVTGSWTLSESAGILRWVGTTNTDWYTATNWQQANGSTATQAPQAGDIVEFGGVTTVAHQPTLATAATVKAIQFLDSGAQITLTLSGATSALTVSGNVVASGAGTTSRVSTITLTDAASKLNVGGAVVLSGGLNNNLNLQVGAGTVTVAGEINQNNSSSLTIAGGTLKVGGDYNYSNGSFAAAVGSTVNYDGVGSQIIAPVSYHHLTISKSLGLATLTAPAALTINGNLTMSAAEVLVLRATDLTINGNVTQSSGTIDAGNSTLKVAGNWTRTAGTFTPATSTVIFNGSIDSFIGNQADATTTYTFNNLSVSKTGTAVFTVNSNIRINADLDVISGTVSLGLKTIARTAPGGNFNMGSTGVLLLENSNFPANFTSVLLNEGSHVKYQGTINQLVAAVTYGHLTFDNKSTLGDGTVTSKKLQAATTVIGNLTITDDAILNGDAQTLTLKGNFSLATGGQFIAGPTYNEGTLVLAPVTVEVKTAKYLIGAITVHNMLLEPYADYTLSNAVNTNSLTIKGDFNNQGSINGTTLRATFEGNFINTGDLLSSGTAAFTGNRQQTIQLRAPITPAGINPLNNKPAPPTVEFNGSMPPVLNSTTAPQFGSVIINNTGGVTTSVNWLVGGVLYVKPNAKFHGGSFTHIFATGIDNEGLITSSGVMYLNPIDQGIVSILPTNPYYPFKLGLSPDAFQSTGTLRIGGTEMLALLGFVPGVLNNVIVDNTNSVGVNGTSISSSLSLHSNWNIKGNLTVAQGTVFNTGTASEYTLATSATTSVPMSSGFYTVGGNLINNGTINGAGSSFTLTNTVGLAKETPTAASVSGTGSTTMGSLTIETGAGVAIGKTVAINQDFTYKGADLNTTGGLLRFEGTGNSLLKAPVNGVVSIGNVEVNKASTAMLTLEAGINDLNRLKVLAGTLDMATYNVVKPALLLAGEDNQSEVFVANNAVLKIGGKGTVPQLQLDKYTFAENSTVEYYGGSALADIQPVLSVQYGNLSFKNTSTKTFDAGTAKIAGNFTVAAGPAVIAPATIEYNGTAAQTVAAINYNNLTLSTGSAKTLATGTTGIANAFTNSGSSAVNAVANSTTVNYNGTAQNILPINYHNLALSNSGIKTFSGTTGVAASFTTAGTATADLTSVETTIDFNGSGAQAIPGLNYSKILVSNGATNAKSLVGNANVAKELRLSNGRITTGSNKFILGSSATIVETAANYVTGLVETQRTMTTAMESFGGLGISITPAVSPGTVTVLRETGRAVTASNGNQSILRNYAFTVPGTNSGLNATVTFNYFEHELGTYDENSLLLYHSKDGTNWTQHGSSVPDPTNNRLGATGMQALTSMTLGSSSMPLPVELKYLRAEKQGQYAVITWETANEENNKGFEVEVSLDGVQYKKLGFVSKATASLRSGALYTYTDTEKGKLGVRYYRLKQIDHDGAFSYYGPRALTFNKEAYVAATAYPNPFQGSLQVNFYSENSGVGKGILYTASGRAVYEESIDVLAGINNCKIKSNLQHLSSGLYLFIIEVNGKKQSIKVVKE</sequence>
<feature type="chain" id="PRO_5037594731" evidence="1">
    <location>
        <begin position="32"/>
        <end position="2471"/>
    </location>
</feature>